<keyword evidence="4 9" id="KW-0812">Transmembrane</keyword>
<dbReference type="InterPro" id="IPR013057">
    <property type="entry name" value="AA_transpt_TM"/>
</dbReference>
<evidence type="ECO:0000256" key="8">
    <source>
        <dbReference type="ARBA" id="ARBA00023329"/>
    </source>
</evidence>
<evidence type="ECO:0000256" key="4">
    <source>
        <dbReference type="ARBA" id="ARBA00022692"/>
    </source>
</evidence>
<feature type="transmembrane region" description="Helical" evidence="9">
    <location>
        <begin position="307"/>
        <end position="328"/>
    </location>
</feature>
<feature type="transmembrane region" description="Helical" evidence="9">
    <location>
        <begin position="384"/>
        <end position="408"/>
    </location>
</feature>
<evidence type="ECO:0000256" key="2">
    <source>
        <dbReference type="ARBA" id="ARBA00008066"/>
    </source>
</evidence>
<feature type="transmembrane region" description="Helical" evidence="9">
    <location>
        <begin position="244"/>
        <end position="260"/>
    </location>
</feature>
<protein>
    <recommendedName>
        <fullName evidence="10">Amino acid transporter transmembrane domain-containing protein</fullName>
    </recommendedName>
</protein>
<keyword evidence="7 9" id="KW-0472">Membrane</keyword>
<evidence type="ECO:0000313" key="12">
    <source>
        <dbReference type="Proteomes" id="UP001159405"/>
    </source>
</evidence>
<proteinExistence type="inferred from homology"/>
<evidence type="ECO:0000256" key="1">
    <source>
        <dbReference type="ARBA" id="ARBA00004439"/>
    </source>
</evidence>
<comment type="caution">
    <text evidence="11">The sequence shown here is derived from an EMBL/GenBank/DDBJ whole genome shotgun (WGS) entry which is preliminary data.</text>
</comment>
<dbReference type="PANTHER" id="PTHR22950">
    <property type="entry name" value="AMINO ACID TRANSPORTER"/>
    <property type="match status" value="1"/>
</dbReference>
<keyword evidence="8" id="KW-0968">Cytoplasmic vesicle</keyword>
<feature type="transmembrane region" description="Helical" evidence="9">
    <location>
        <begin position="340"/>
        <end position="364"/>
    </location>
</feature>
<organism evidence="11 12">
    <name type="scientific">Porites lobata</name>
    <dbReference type="NCBI Taxonomy" id="104759"/>
    <lineage>
        <taxon>Eukaryota</taxon>
        <taxon>Metazoa</taxon>
        <taxon>Cnidaria</taxon>
        <taxon>Anthozoa</taxon>
        <taxon>Hexacorallia</taxon>
        <taxon>Scleractinia</taxon>
        <taxon>Fungiina</taxon>
        <taxon>Poritidae</taxon>
        <taxon>Porites</taxon>
    </lineage>
</organism>
<evidence type="ECO:0000313" key="11">
    <source>
        <dbReference type="EMBL" id="CAH3176380.1"/>
    </source>
</evidence>
<evidence type="ECO:0000256" key="7">
    <source>
        <dbReference type="ARBA" id="ARBA00023136"/>
    </source>
</evidence>
<feature type="transmembrane region" description="Helical" evidence="9">
    <location>
        <begin position="485"/>
        <end position="506"/>
    </location>
</feature>
<feature type="transmembrane region" description="Helical" evidence="9">
    <location>
        <begin position="267"/>
        <end position="287"/>
    </location>
</feature>
<keyword evidence="6 9" id="KW-1133">Transmembrane helix</keyword>
<reference evidence="11 12" key="1">
    <citation type="submission" date="2022-05" db="EMBL/GenBank/DDBJ databases">
        <authorList>
            <consortium name="Genoscope - CEA"/>
            <person name="William W."/>
        </authorList>
    </citation>
    <scope>NUCLEOTIDE SEQUENCE [LARGE SCALE GENOMIC DNA]</scope>
</reference>
<accession>A0ABN8RAH4</accession>
<comment type="subcellular location">
    <subcellularLocation>
        <location evidence="1">Cytoplasmic vesicle membrane</location>
        <topology evidence="1">Multi-pass membrane protein</topology>
    </subcellularLocation>
</comment>
<gene>
    <name evidence="11" type="ORF">PLOB_00018166</name>
</gene>
<evidence type="ECO:0000256" key="9">
    <source>
        <dbReference type="SAM" id="Phobius"/>
    </source>
</evidence>
<evidence type="ECO:0000256" key="6">
    <source>
        <dbReference type="ARBA" id="ARBA00022989"/>
    </source>
</evidence>
<name>A0ABN8RAH4_9CNID</name>
<keyword evidence="5" id="KW-0532">Neurotransmitter transport</keyword>
<evidence type="ECO:0000256" key="5">
    <source>
        <dbReference type="ARBA" id="ARBA00022775"/>
    </source>
</evidence>
<keyword evidence="3" id="KW-0813">Transport</keyword>
<feature type="transmembrane region" description="Helical" evidence="9">
    <location>
        <begin position="134"/>
        <end position="159"/>
    </location>
</feature>
<comment type="similarity">
    <text evidence="2">Belongs to the amino acid/polyamine transporter 2 family.</text>
</comment>
<dbReference type="EMBL" id="CALNXK010000212">
    <property type="protein sequence ID" value="CAH3176380.1"/>
    <property type="molecule type" value="Genomic_DNA"/>
</dbReference>
<evidence type="ECO:0000259" key="10">
    <source>
        <dbReference type="Pfam" id="PF01490"/>
    </source>
</evidence>
<feature type="non-terminal residue" evidence="11">
    <location>
        <position position="1"/>
    </location>
</feature>
<dbReference type="PANTHER" id="PTHR22950:SF689">
    <property type="entry name" value="VESICULAR INHIBITORY AMINO ACID TRANSPORTER"/>
    <property type="match status" value="1"/>
</dbReference>
<sequence>RLLRNLCGNLVEKFVSDQSVEWIKRDVPAMDEVEKMDETSGSLVKHSPFPERNLLSGMSSYLGIKFSYKILKSSEEVEDVEDIVYDPHSNVNDKQSSGTASGKASTWKAIANMTSFIQGAGAMALPYGVMKGGIATLIAFPLFALIHWYTGSVMINCIYGDEQEKQLSEYSTPQPGKRKGAMGKRILRVRSSFSDLGEVLWPSHGRTLIELLQAVDLSIFAVSHLIGSGSLMTYAFPTLGLSETWWTFIIAVLVLPSTFVKDISCVAWQSLLGVASLAFMAGALAWFTVANSSWFNFKHVLFWDTEGFLVGMGIVLYSYCVYSIVIPVEETMSDRSKFRSALGISLLSTTIFKVLFGLFGFLCFLDKTDEVIGNNFPSGLLRQLISVVYVMYVVFSYILIIYPVLQFIDGCQLKSEEVSFIPSFMWIPTTRFFVVLTTSVIAVTIPHFALLTAFIGSLLLPCLEYVIPCLVHLKLKWVKLTRLEIFADISVIVLGILWTVLCGYSSSKALVITMVKQ</sequence>
<feature type="domain" description="Amino acid transporter transmembrane" evidence="10">
    <location>
        <begin position="103"/>
        <end position="501"/>
    </location>
</feature>
<dbReference type="Proteomes" id="UP001159405">
    <property type="component" value="Unassembled WGS sequence"/>
</dbReference>
<keyword evidence="12" id="KW-1185">Reference proteome</keyword>
<evidence type="ECO:0000256" key="3">
    <source>
        <dbReference type="ARBA" id="ARBA00022448"/>
    </source>
</evidence>
<dbReference type="Pfam" id="PF01490">
    <property type="entry name" value="Aa_trans"/>
    <property type="match status" value="1"/>
</dbReference>